<protein>
    <submittedName>
        <fullName evidence="1">Uncharacterized protein</fullName>
    </submittedName>
</protein>
<organism evidence="1 2">
    <name type="scientific">Fusarium irregulare</name>
    <dbReference type="NCBI Taxonomy" id="2494466"/>
    <lineage>
        <taxon>Eukaryota</taxon>
        <taxon>Fungi</taxon>
        <taxon>Dikarya</taxon>
        <taxon>Ascomycota</taxon>
        <taxon>Pezizomycotina</taxon>
        <taxon>Sordariomycetes</taxon>
        <taxon>Hypocreomycetidae</taxon>
        <taxon>Hypocreales</taxon>
        <taxon>Nectriaceae</taxon>
        <taxon>Fusarium</taxon>
        <taxon>Fusarium incarnatum-equiseti species complex</taxon>
    </lineage>
</organism>
<proteinExistence type="predicted"/>
<dbReference type="Proteomes" id="UP001152130">
    <property type="component" value="Unassembled WGS sequence"/>
</dbReference>
<keyword evidence="2" id="KW-1185">Reference proteome</keyword>
<name>A0A9W8PS08_9HYPO</name>
<comment type="caution">
    <text evidence="1">The sequence shown here is derived from an EMBL/GenBank/DDBJ whole genome shotgun (WGS) entry which is preliminary data.</text>
</comment>
<dbReference type="EMBL" id="JAPDHF010000006">
    <property type="protein sequence ID" value="KAJ4016245.1"/>
    <property type="molecule type" value="Genomic_DNA"/>
</dbReference>
<sequence length="1064" mass="118251">MASSIISKIVASAASIQNDFSLAAANLNLDFTLIKLEAPKEFNSVGTSLSNVRKENAERGSLHRTARKLGALFEGVAPPTENLLSAYGKRVSEICEKRHIDTEERNRYGVFSQFAGTDSASLWAAATSGTSAISVHLLACMIAGLFDSAQSVALWLQLVEKRKLEIKDTVSLEMDQVKAISMALITQQEFTRDELAAWDNSARSWLSTAHLATAEQRRVALLYADNAGMPVNTSSDPYSSVITAWKDAMASMECLINGTPQRVRNGAVILAINSWHLYPDLCILSHGPDVIHQNDSLISSSGILTVDLERSSDVESSVTWSLPLAYLRWYGEPVVVNRSLSVGSARISMDDFRMVLLGCVLSTWRGFSISVLDDIELVNGLLDAIRCPERSDEDSEQQRSNLLRMQKMTKQNSWIGQLLTAADDMASMNPVERETALKLINHGRRHGRFLCAPESAPAPFFGLCHIPSLFSLLDGPEPRIRYLRKFAKDLGLSNINCVIRYHYSQERYEYTTIEPFDSNLGKNNLSGFIRRLNPSATRTHLRWIPVKTRGQTCNCGDTCHRKQADAADQKPKEGFLRLGRKKKGPEKSCDCLERGSCSMGCHGWKVTPIRKCLTETADLQPRIDYIRKLGEQPMPVHEVSWSSHTRNGQVDFGNGNDFDSALLQLSQEQTETFVSLEFCAGDYERAEILRVGPMTKDDTDPRKGRPGGDMRHLGHYFTGETFKYAFQPDGFNHYKLTEWFATHLRATNNAFVQPLRGCAAAVELYSRLPEATIDSSIISRTSLSEARWISSTSASQGSPLRLTLTRPEAFACIAMLETGRNFDTGYLKNVFAMTYWNSIFVASPLLADPYETPLATEIKRVNGNIGQPGLSFLIPPPDPRIRKSNPEAWTVLGHKPFDGQLEDCFRKTSVHLTLTQYQPGLPGLNQDEHYIDESSALREILVQVYDSSDWVCDLDILATLRDPLFSRVTCQGTDHSLGEFSNTGALTGATTVDNWEELLTPPVDGGPLVIRTSGNWLGRLSAAGVCIRLRKHAVILPQPPCWSCVELHLSRLDTTDNPYPVLIL</sequence>
<gene>
    <name evidence="1" type="ORF">NW766_004437</name>
</gene>
<evidence type="ECO:0000313" key="2">
    <source>
        <dbReference type="Proteomes" id="UP001152130"/>
    </source>
</evidence>
<accession>A0A9W8PS08</accession>
<dbReference type="AlphaFoldDB" id="A0A9W8PS08"/>
<reference evidence="1" key="1">
    <citation type="submission" date="2022-10" db="EMBL/GenBank/DDBJ databases">
        <title>Fusarium specimens isolated from Avocado Roots.</title>
        <authorList>
            <person name="Stajich J."/>
            <person name="Roper C."/>
            <person name="Heimlech-Rivalta G."/>
        </authorList>
    </citation>
    <scope>NUCLEOTIDE SEQUENCE</scope>
    <source>
        <strain evidence="1">CF00143</strain>
    </source>
</reference>
<evidence type="ECO:0000313" key="1">
    <source>
        <dbReference type="EMBL" id="KAJ4016245.1"/>
    </source>
</evidence>